<accession>A0AAE0RQX9</accession>
<reference evidence="1" key="2">
    <citation type="journal article" date="2021" name="Genome Biol. Evol.">
        <title>Developing a high-quality reference genome for a parasitic bivalve with doubly uniparental inheritance (Bivalvia: Unionida).</title>
        <authorList>
            <person name="Smith C.H."/>
        </authorList>
    </citation>
    <scope>NUCLEOTIDE SEQUENCE</scope>
    <source>
        <strain evidence="1">CHS0354</strain>
        <tissue evidence="1">Mantle</tissue>
    </source>
</reference>
<evidence type="ECO:0000313" key="1">
    <source>
        <dbReference type="EMBL" id="KAK3577880.1"/>
    </source>
</evidence>
<dbReference type="EMBL" id="JAEAOA010000896">
    <property type="protein sequence ID" value="KAK3577880.1"/>
    <property type="molecule type" value="Genomic_DNA"/>
</dbReference>
<reference evidence="1" key="3">
    <citation type="submission" date="2023-05" db="EMBL/GenBank/DDBJ databases">
        <authorList>
            <person name="Smith C.H."/>
        </authorList>
    </citation>
    <scope>NUCLEOTIDE SEQUENCE</scope>
    <source>
        <strain evidence="1">CHS0354</strain>
        <tissue evidence="1">Mantle</tissue>
    </source>
</reference>
<evidence type="ECO:0000313" key="2">
    <source>
        <dbReference type="Proteomes" id="UP001195483"/>
    </source>
</evidence>
<keyword evidence="2" id="KW-1185">Reference proteome</keyword>
<sequence length="123" mass="14172">MKDIILDIYSEYNLSPCTCDSPEHHKEIPCKQFAIPVRPHFASDKGYICSEKLEKQISLSFGGNDFIPKFYEISHEKWLKGIFVNETFMKGLFKIHSRSGYGHLSVTINPKGLHKSDEERLLP</sequence>
<reference evidence="1" key="1">
    <citation type="journal article" date="2021" name="Genome Biol. Evol.">
        <title>A High-Quality Reference Genome for a Parasitic Bivalve with Doubly Uniparental Inheritance (Bivalvia: Unionida).</title>
        <authorList>
            <person name="Smith C.H."/>
        </authorList>
    </citation>
    <scope>NUCLEOTIDE SEQUENCE</scope>
    <source>
        <strain evidence="1">CHS0354</strain>
    </source>
</reference>
<gene>
    <name evidence="1" type="ORF">CHS0354_014552</name>
</gene>
<dbReference type="Proteomes" id="UP001195483">
    <property type="component" value="Unassembled WGS sequence"/>
</dbReference>
<proteinExistence type="predicted"/>
<dbReference type="AlphaFoldDB" id="A0AAE0RQX9"/>
<comment type="caution">
    <text evidence="1">The sequence shown here is derived from an EMBL/GenBank/DDBJ whole genome shotgun (WGS) entry which is preliminary data.</text>
</comment>
<organism evidence="1 2">
    <name type="scientific">Potamilus streckersoni</name>
    <dbReference type="NCBI Taxonomy" id="2493646"/>
    <lineage>
        <taxon>Eukaryota</taxon>
        <taxon>Metazoa</taxon>
        <taxon>Spiralia</taxon>
        <taxon>Lophotrochozoa</taxon>
        <taxon>Mollusca</taxon>
        <taxon>Bivalvia</taxon>
        <taxon>Autobranchia</taxon>
        <taxon>Heteroconchia</taxon>
        <taxon>Palaeoheterodonta</taxon>
        <taxon>Unionida</taxon>
        <taxon>Unionoidea</taxon>
        <taxon>Unionidae</taxon>
        <taxon>Ambleminae</taxon>
        <taxon>Lampsilini</taxon>
        <taxon>Potamilus</taxon>
    </lineage>
</organism>
<name>A0AAE0RQX9_9BIVA</name>
<protein>
    <submittedName>
        <fullName evidence="1">Uncharacterized protein</fullName>
    </submittedName>
</protein>